<reference evidence="6 7" key="1">
    <citation type="submission" date="2018-08" db="EMBL/GenBank/DDBJ databases">
        <title>A genome reference for cultivated species of the human gut microbiota.</title>
        <authorList>
            <person name="Zou Y."/>
            <person name="Xue W."/>
            <person name="Luo G."/>
        </authorList>
    </citation>
    <scope>NUCLEOTIDE SEQUENCE [LARGE SCALE GENOMIC DNA]</scope>
    <source>
        <strain evidence="6 7">AF29-2</strain>
    </source>
</reference>
<evidence type="ECO:0000313" key="6">
    <source>
        <dbReference type="EMBL" id="RGQ08441.1"/>
    </source>
</evidence>
<dbReference type="InterPro" id="IPR042110">
    <property type="entry name" value="Adenylosuccinate_synth_dom2"/>
</dbReference>
<gene>
    <name evidence="6" type="ORF">DWZ11_00860</name>
</gene>
<protein>
    <submittedName>
        <fullName evidence="6">Adenylosuccinate synthase</fullName>
    </submittedName>
</protein>
<organism evidence="6 7">
    <name type="scientific">Megamonas rupellensis</name>
    <dbReference type="NCBI Taxonomy" id="491921"/>
    <lineage>
        <taxon>Bacteria</taxon>
        <taxon>Bacillati</taxon>
        <taxon>Bacillota</taxon>
        <taxon>Negativicutes</taxon>
        <taxon>Selenomonadales</taxon>
        <taxon>Selenomonadaceae</taxon>
        <taxon>Megamonas</taxon>
    </lineage>
</organism>
<dbReference type="GO" id="GO:0005737">
    <property type="term" value="C:cytoplasm"/>
    <property type="evidence" value="ECO:0007669"/>
    <property type="project" value="TreeGrafter"/>
</dbReference>
<proteinExistence type="predicted"/>
<dbReference type="Pfam" id="PF00709">
    <property type="entry name" value="Adenylsucc_synt"/>
    <property type="match status" value="1"/>
</dbReference>
<evidence type="ECO:0000313" key="7">
    <source>
        <dbReference type="Proteomes" id="UP000284662"/>
    </source>
</evidence>
<accession>A0A412A027</accession>
<dbReference type="Gene3D" id="1.10.300.10">
    <property type="entry name" value="Adenylosuccinate Synthetase, subunit A, domain 2"/>
    <property type="match status" value="1"/>
</dbReference>
<keyword evidence="2" id="KW-0479">Metal-binding</keyword>
<dbReference type="GO" id="GO:0046872">
    <property type="term" value="F:metal ion binding"/>
    <property type="evidence" value="ECO:0007669"/>
    <property type="project" value="UniProtKB-KW"/>
</dbReference>
<dbReference type="PANTHER" id="PTHR11846">
    <property type="entry name" value="ADENYLOSUCCINATE SYNTHETASE"/>
    <property type="match status" value="1"/>
</dbReference>
<dbReference type="Proteomes" id="UP000284662">
    <property type="component" value="Unassembled WGS sequence"/>
</dbReference>
<dbReference type="GO" id="GO:0044208">
    <property type="term" value="P:'de novo' AMP biosynthetic process"/>
    <property type="evidence" value="ECO:0007669"/>
    <property type="project" value="TreeGrafter"/>
</dbReference>
<comment type="caution">
    <text evidence="6">The sequence shown here is derived from an EMBL/GenBank/DDBJ whole genome shotgun (WGS) entry which is preliminary data.</text>
</comment>
<dbReference type="GO" id="GO:0000166">
    <property type="term" value="F:nucleotide binding"/>
    <property type="evidence" value="ECO:0007669"/>
    <property type="project" value="UniProtKB-KW"/>
</dbReference>
<keyword evidence="4" id="KW-0658">Purine biosynthesis</keyword>
<dbReference type="SMART" id="SM00788">
    <property type="entry name" value="Adenylsucc_synt"/>
    <property type="match status" value="1"/>
</dbReference>
<dbReference type="InterPro" id="IPR027417">
    <property type="entry name" value="P-loop_NTPase"/>
</dbReference>
<sequence>MVKNIKIVIGANFGDEGKGLFTDYICKQYISKTPIVIRDNGGCQSGHTVVRDEKRIVFSHFGSGSLLGVPTFLTSNFIINPIFFVDEWNKIYRLCPNLKVFVDANTRVSTPYDVLINQIKEIYRNQNAHGSTGKGIYETINRYEEVKQSYYLKDLYKLSYNEIKDYLLQISNYLYKKNKVYFEHNQNKEIESLIEIYNNNDLIDSYINDFIFMKDHIELTNYYEIVSKYETHIFEMSQGLLLDKESYLYMPHCTPSNTGSKNPLNNIINNLTDFNDVEIELIYVSRSYMTRHGAGEFFSECDMKDINKALKDLTNAPNRFQGNLRYGFFDAKETLRSIFSDYNYFIQALKRKVTLSICITHLNETSNNLIIGKNLYIEPESLFKYLFNKRYYSIGENNNKDIICLE</sequence>
<evidence type="ECO:0000256" key="1">
    <source>
        <dbReference type="ARBA" id="ARBA00022598"/>
    </source>
</evidence>
<dbReference type="Gene3D" id="3.40.440.10">
    <property type="entry name" value="Adenylosuccinate Synthetase, subunit A, domain 1"/>
    <property type="match status" value="1"/>
</dbReference>
<dbReference type="EMBL" id="QRST01000001">
    <property type="protein sequence ID" value="RGQ08441.1"/>
    <property type="molecule type" value="Genomic_DNA"/>
</dbReference>
<keyword evidence="3" id="KW-0547">Nucleotide-binding</keyword>
<dbReference type="AlphaFoldDB" id="A0A412A027"/>
<dbReference type="InterPro" id="IPR001114">
    <property type="entry name" value="Adenylosuccinate_synthetase"/>
</dbReference>
<keyword evidence="1" id="KW-0436">Ligase</keyword>
<evidence type="ECO:0000256" key="4">
    <source>
        <dbReference type="ARBA" id="ARBA00022755"/>
    </source>
</evidence>
<dbReference type="SUPFAM" id="SSF52540">
    <property type="entry name" value="P-loop containing nucleoside triphosphate hydrolases"/>
    <property type="match status" value="1"/>
</dbReference>
<dbReference type="GO" id="GO:0004019">
    <property type="term" value="F:adenylosuccinate synthase activity"/>
    <property type="evidence" value="ECO:0007669"/>
    <property type="project" value="InterPro"/>
</dbReference>
<evidence type="ECO:0000256" key="5">
    <source>
        <dbReference type="ARBA" id="ARBA00022842"/>
    </source>
</evidence>
<dbReference type="PANTHER" id="PTHR11846:SF0">
    <property type="entry name" value="ADENYLOSUCCINATE SYNTHETASE"/>
    <property type="match status" value="1"/>
</dbReference>
<dbReference type="RefSeq" id="WP_117975993.1">
    <property type="nucleotide sequence ID" value="NZ_QRST01000001.1"/>
</dbReference>
<name>A0A412A027_9FIRM</name>
<evidence type="ECO:0000256" key="3">
    <source>
        <dbReference type="ARBA" id="ARBA00022741"/>
    </source>
</evidence>
<evidence type="ECO:0000256" key="2">
    <source>
        <dbReference type="ARBA" id="ARBA00022723"/>
    </source>
</evidence>
<keyword evidence="5" id="KW-0460">Magnesium</keyword>
<dbReference type="GO" id="GO:0046040">
    <property type="term" value="P:IMP metabolic process"/>
    <property type="evidence" value="ECO:0007669"/>
    <property type="project" value="TreeGrafter"/>
</dbReference>
<dbReference type="InterPro" id="IPR042109">
    <property type="entry name" value="Adenylosuccinate_synth_dom1"/>
</dbReference>